<dbReference type="GO" id="GO:0003700">
    <property type="term" value="F:DNA-binding transcription factor activity"/>
    <property type="evidence" value="ECO:0007669"/>
    <property type="project" value="TreeGrafter"/>
</dbReference>
<proteinExistence type="predicted"/>
<keyword evidence="1" id="KW-0802">TPR repeat</keyword>
<feature type="region of interest" description="Disordered" evidence="2">
    <location>
        <begin position="183"/>
        <end position="207"/>
    </location>
</feature>
<dbReference type="InterPro" id="IPR000595">
    <property type="entry name" value="cNMP-bd_dom"/>
</dbReference>
<dbReference type="GO" id="GO:0005829">
    <property type="term" value="C:cytosol"/>
    <property type="evidence" value="ECO:0007669"/>
    <property type="project" value="TreeGrafter"/>
</dbReference>
<dbReference type="InterPro" id="IPR014710">
    <property type="entry name" value="RmlC-like_jellyroll"/>
</dbReference>
<dbReference type="PANTHER" id="PTHR24567:SF74">
    <property type="entry name" value="HTH-TYPE TRANSCRIPTIONAL REGULATOR ARCR"/>
    <property type="match status" value="1"/>
</dbReference>
<dbReference type="SUPFAM" id="SSF51206">
    <property type="entry name" value="cAMP-binding domain-like"/>
    <property type="match status" value="1"/>
</dbReference>
<dbReference type="Gene3D" id="1.25.40.10">
    <property type="entry name" value="Tetratricopeptide repeat domain"/>
    <property type="match status" value="1"/>
</dbReference>
<dbReference type="PANTHER" id="PTHR24567">
    <property type="entry name" value="CRP FAMILY TRANSCRIPTIONAL REGULATORY PROTEIN"/>
    <property type="match status" value="1"/>
</dbReference>
<dbReference type="CDD" id="cd00038">
    <property type="entry name" value="CAP_ED"/>
    <property type="match status" value="1"/>
</dbReference>
<dbReference type="Gene3D" id="2.60.120.10">
    <property type="entry name" value="Jelly Rolls"/>
    <property type="match status" value="1"/>
</dbReference>
<evidence type="ECO:0000313" key="4">
    <source>
        <dbReference type="EMBL" id="MDC7226684.1"/>
    </source>
</evidence>
<feature type="compositionally biased region" description="Low complexity" evidence="2">
    <location>
        <begin position="198"/>
        <end position="207"/>
    </location>
</feature>
<protein>
    <submittedName>
        <fullName evidence="4">Cyclic nucleotide-binding domain-containing protein</fullName>
    </submittedName>
</protein>
<dbReference type="InterPro" id="IPR050397">
    <property type="entry name" value="Env_Response_Regulators"/>
</dbReference>
<dbReference type="EMBL" id="JAQQAL010000016">
    <property type="protein sequence ID" value="MDC7226684.1"/>
    <property type="molecule type" value="Genomic_DNA"/>
</dbReference>
<gene>
    <name evidence="4" type="ORF">PQJ61_07955</name>
</gene>
<evidence type="ECO:0000256" key="1">
    <source>
        <dbReference type="PROSITE-ProRule" id="PRU00339"/>
    </source>
</evidence>
<accession>A0AAJ1MNR0</accession>
<feature type="domain" description="Cyclic nucleotide-binding" evidence="3">
    <location>
        <begin position="1"/>
        <end position="106"/>
    </location>
</feature>
<feature type="repeat" description="TPR" evidence="1">
    <location>
        <begin position="246"/>
        <end position="279"/>
    </location>
</feature>
<dbReference type="AlphaFoldDB" id="A0AAJ1MNR0"/>
<organism evidence="4 5">
    <name type="scientific">Candidatus Thalassospirochaeta sargassi</name>
    <dbReference type="NCBI Taxonomy" id="3119039"/>
    <lineage>
        <taxon>Bacteria</taxon>
        <taxon>Pseudomonadati</taxon>
        <taxon>Spirochaetota</taxon>
        <taxon>Spirochaetia</taxon>
        <taxon>Spirochaetales</taxon>
        <taxon>Spirochaetaceae</taxon>
        <taxon>Candidatus Thalassospirochaeta</taxon>
    </lineage>
</organism>
<evidence type="ECO:0000256" key="2">
    <source>
        <dbReference type="SAM" id="MobiDB-lite"/>
    </source>
</evidence>
<dbReference type="InterPro" id="IPR011990">
    <property type="entry name" value="TPR-like_helical_dom_sf"/>
</dbReference>
<dbReference type="PROSITE" id="PS50042">
    <property type="entry name" value="CNMP_BINDING_3"/>
    <property type="match status" value="1"/>
</dbReference>
<dbReference type="SUPFAM" id="SSF48452">
    <property type="entry name" value="TPR-like"/>
    <property type="match status" value="1"/>
</dbReference>
<name>A0AAJ1MNR0_9SPIO</name>
<dbReference type="InterPro" id="IPR018490">
    <property type="entry name" value="cNMP-bd_dom_sf"/>
</dbReference>
<dbReference type="InterPro" id="IPR019734">
    <property type="entry name" value="TPR_rpt"/>
</dbReference>
<comment type="caution">
    <text evidence="4">The sequence shown here is derived from an EMBL/GenBank/DDBJ whole genome shotgun (WGS) entry which is preliminary data.</text>
</comment>
<evidence type="ECO:0000259" key="3">
    <source>
        <dbReference type="PROSITE" id="PS50042"/>
    </source>
</evidence>
<dbReference type="PROSITE" id="PS50005">
    <property type="entry name" value="TPR"/>
    <property type="match status" value="1"/>
</dbReference>
<dbReference type="Pfam" id="PF00027">
    <property type="entry name" value="cNMP_binding"/>
    <property type="match status" value="1"/>
</dbReference>
<reference evidence="4 5" key="1">
    <citation type="submission" date="2022-12" db="EMBL/GenBank/DDBJ databases">
        <title>Metagenome assembled genome from gulf of manar.</title>
        <authorList>
            <person name="Kohli P."/>
            <person name="Pk S."/>
            <person name="Venkata Ramana C."/>
            <person name="Sasikala C."/>
        </authorList>
    </citation>
    <scope>NUCLEOTIDE SEQUENCE [LARGE SCALE GENOMIC DNA]</scope>
    <source>
        <strain evidence="4">JB008</strain>
    </source>
</reference>
<evidence type="ECO:0000313" key="5">
    <source>
        <dbReference type="Proteomes" id="UP001221217"/>
    </source>
</evidence>
<dbReference type="Proteomes" id="UP001221217">
    <property type="component" value="Unassembled WGS sequence"/>
</dbReference>
<dbReference type="SMART" id="SM00028">
    <property type="entry name" value="TPR"/>
    <property type="match status" value="2"/>
</dbReference>
<dbReference type="Pfam" id="PF13174">
    <property type="entry name" value="TPR_6"/>
    <property type="match status" value="1"/>
</dbReference>
<sequence>MPKPVRYKANSIVYFKGDVNESVYILKSGSVILKYQDIETGQELQDIISTGEFFGVKSALGKYPREETAFVVKDAEMLLFTVPEFEAVVMQNTRIIMKMLKVFSNQLRRIHKQLSNLISTGEDEDPETGLFKIGTYYQKCGKNVQALYALRSYLTYYPSGKYVTEANENLQRVEILVQNAPQGRAGAPSVSSGGGGSRSQTSGGTMSDTAKEYYKGVNLFSQEKYNEALNIFKNVIIGGGDTEFQAKAQFEVGRCLYSMNNYDTCIKHFSAMIQKYPKHPDMLEALFCVGNSYEKKEDMLKAAGFYKKVLSMASEGTPIHRKAGRALDGIEG</sequence>
<dbReference type="SMART" id="SM00100">
    <property type="entry name" value="cNMP"/>
    <property type="match status" value="1"/>
</dbReference>